<dbReference type="EMBL" id="JBHRZI010000036">
    <property type="protein sequence ID" value="MFC3897420.1"/>
    <property type="molecule type" value="Genomic_DNA"/>
</dbReference>
<evidence type="ECO:0000256" key="4">
    <source>
        <dbReference type="ARBA" id="ARBA00022989"/>
    </source>
</evidence>
<evidence type="ECO:0000256" key="3">
    <source>
        <dbReference type="ARBA" id="ARBA00022692"/>
    </source>
</evidence>
<evidence type="ECO:0000256" key="1">
    <source>
        <dbReference type="ARBA" id="ARBA00004651"/>
    </source>
</evidence>
<comment type="caution">
    <text evidence="8">The sequence shown here is derived from an EMBL/GenBank/DDBJ whole genome shotgun (WGS) entry which is preliminary data.</text>
</comment>
<feature type="transmembrane region" description="Helical" evidence="6">
    <location>
        <begin position="142"/>
        <end position="167"/>
    </location>
</feature>
<dbReference type="InterPro" id="IPR052983">
    <property type="entry name" value="MFS_Riboflavin_Transporter"/>
</dbReference>
<evidence type="ECO:0000256" key="6">
    <source>
        <dbReference type="SAM" id="Phobius"/>
    </source>
</evidence>
<dbReference type="Gene3D" id="1.20.1250.20">
    <property type="entry name" value="MFS general substrate transporter like domains"/>
    <property type="match status" value="1"/>
</dbReference>
<feature type="transmembrane region" description="Helical" evidence="6">
    <location>
        <begin position="173"/>
        <end position="192"/>
    </location>
</feature>
<sequence>MTAEPVVAQGTALRTVLIVLCVTEITSWGVLYYAFPVLAPTISASTGWTLPELTLGFTLAQITGGLVSVVVGRVLDRWGPRAVMSAGSVLAVVAVVVVATAQSLTAYFAGWLLAGAAMAGVLYQPAFAALTRWYGPQRVRALTAVTLVAGLASTVFAPLTALLNTVLDWRQTYLVLAVVLAVITVPLHVLGLRRPWQPAEAHESETPSTIARSGRFVLLAVAMTLSAFAVYAVVINLVPLLTERGLSTTTAAIALGLGGAGQVAGRLGYARLERATSVRSRTALVLLAAAVTTLLLGLVPGPALVLVLGSVLAGCARGIFTLVQATAVTDRWGSVHYGRLSGLLGGPVMLSAAVAPWAGSVLAAWFGGYAAVFVLLAAVSVVAALLSLKT</sequence>
<evidence type="ECO:0000259" key="7">
    <source>
        <dbReference type="PROSITE" id="PS50850"/>
    </source>
</evidence>
<proteinExistence type="predicted"/>
<feature type="transmembrane region" description="Helical" evidence="6">
    <location>
        <begin position="281"/>
        <end position="299"/>
    </location>
</feature>
<dbReference type="Proteomes" id="UP001595690">
    <property type="component" value="Unassembled WGS sequence"/>
</dbReference>
<dbReference type="Pfam" id="PF07690">
    <property type="entry name" value="MFS_1"/>
    <property type="match status" value="1"/>
</dbReference>
<keyword evidence="5 6" id="KW-0472">Membrane</keyword>
<feature type="transmembrane region" description="Helical" evidence="6">
    <location>
        <begin position="108"/>
        <end position="130"/>
    </location>
</feature>
<feature type="domain" description="Major facilitator superfamily (MFS) profile" evidence="7">
    <location>
        <begin position="13"/>
        <end position="390"/>
    </location>
</feature>
<feature type="transmembrane region" description="Helical" evidence="6">
    <location>
        <begin position="305"/>
        <end position="328"/>
    </location>
</feature>
<gene>
    <name evidence="8" type="ORF">ACFOWZ_38595</name>
</gene>
<protein>
    <submittedName>
        <fullName evidence="8">MFS transporter</fullName>
    </submittedName>
</protein>
<keyword evidence="9" id="KW-1185">Reference proteome</keyword>
<keyword evidence="3 6" id="KW-0812">Transmembrane</keyword>
<keyword evidence="4 6" id="KW-1133">Transmembrane helix</keyword>
<dbReference type="PANTHER" id="PTHR43385">
    <property type="entry name" value="RIBOFLAVIN TRANSPORTER RIBJ"/>
    <property type="match status" value="1"/>
</dbReference>
<dbReference type="SUPFAM" id="SSF103473">
    <property type="entry name" value="MFS general substrate transporter"/>
    <property type="match status" value="1"/>
</dbReference>
<dbReference type="PROSITE" id="PS50850">
    <property type="entry name" value="MFS"/>
    <property type="match status" value="1"/>
</dbReference>
<feature type="transmembrane region" description="Helical" evidence="6">
    <location>
        <begin position="12"/>
        <end position="35"/>
    </location>
</feature>
<organism evidence="8 9">
    <name type="scientific">Lentzea rhizosphaerae</name>
    <dbReference type="NCBI Taxonomy" id="2041025"/>
    <lineage>
        <taxon>Bacteria</taxon>
        <taxon>Bacillati</taxon>
        <taxon>Actinomycetota</taxon>
        <taxon>Actinomycetes</taxon>
        <taxon>Pseudonocardiales</taxon>
        <taxon>Pseudonocardiaceae</taxon>
        <taxon>Lentzea</taxon>
    </lineage>
</organism>
<feature type="transmembrane region" description="Helical" evidence="6">
    <location>
        <begin position="216"/>
        <end position="238"/>
    </location>
</feature>
<evidence type="ECO:0000256" key="2">
    <source>
        <dbReference type="ARBA" id="ARBA00022448"/>
    </source>
</evidence>
<feature type="transmembrane region" description="Helical" evidence="6">
    <location>
        <begin position="82"/>
        <end position="102"/>
    </location>
</feature>
<reference evidence="9" key="1">
    <citation type="journal article" date="2019" name="Int. J. Syst. Evol. Microbiol.">
        <title>The Global Catalogue of Microorganisms (GCM) 10K type strain sequencing project: providing services to taxonomists for standard genome sequencing and annotation.</title>
        <authorList>
            <consortium name="The Broad Institute Genomics Platform"/>
            <consortium name="The Broad Institute Genome Sequencing Center for Infectious Disease"/>
            <person name="Wu L."/>
            <person name="Ma J."/>
        </authorList>
    </citation>
    <scope>NUCLEOTIDE SEQUENCE [LARGE SCALE GENOMIC DNA]</scope>
    <source>
        <strain evidence="9">CGMCC 4.7405</strain>
    </source>
</reference>
<keyword evidence="2" id="KW-0813">Transport</keyword>
<name>A0ABV8C5Y6_9PSEU</name>
<feature type="transmembrane region" description="Helical" evidence="6">
    <location>
        <begin position="250"/>
        <end position="269"/>
    </location>
</feature>
<evidence type="ECO:0000313" key="8">
    <source>
        <dbReference type="EMBL" id="MFC3897420.1"/>
    </source>
</evidence>
<feature type="transmembrane region" description="Helical" evidence="6">
    <location>
        <begin position="364"/>
        <end position="388"/>
    </location>
</feature>
<dbReference type="InterPro" id="IPR036259">
    <property type="entry name" value="MFS_trans_sf"/>
</dbReference>
<evidence type="ECO:0000313" key="9">
    <source>
        <dbReference type="Proteomes" id="UP001595690"/>
    </source>
</evidence>
<dbReference type="CDD" id="cd17355">
    <property type="entry name" value="MFS_YcxA_like"/>
    <property type="match status" value="1"/>
</dbReference>
<accession>A0ABV8C5Y6</accession>
<dbReference type="RefSeq" id="WP_382378905.1">
    <property type="nucleotide sequence ID" value="NZ_JBHRZI010000036.1"/>
</dbReference>
<evidence type="ECO:0000256" key="5">
    <source>
        <dbReference type="ARBA" id="ARBA00023136"/>
    </source>
</evidence>
<dbReference type="InterPro" id="IPR011701">
    <property type="entry name" value="MFS"/>
</dbReference>
<feature type="transmembrane region" description="Helical" evidence="6">
    <location>
        <begin position="55"/>
        <end position="75"/>
    </location>
</feature>
<comment type="subcellular location">
    <subcellularLocation>
        <location evidence="1">Cell membrane</location>
        <topology evidence="1">Multi-pass membrane protein</topology>
    </subcellularLocation>
</comment>
<feature type="transmembrane region" description="Helical" evidence="6">
    <location>
        <begin position="340"/>
        <end position="358"/>
    </location>
</feature>
<dbReference type="PANTHER" id="PTHR43385:SF1">
    <property type="entry name" value="RIBOFLAVIN TRANSPORTER RIBJ"/>
    <property type="match status" value="1"/>
</dbReference>
<dbReference type="InterPro" id="IPR020846">
    <property type="entry name" value="MFS_dom"/>
</dbReference>